<comment type="caution">
    <text evidence="2">The sequence shown here is derived from an EMBL/GenBank/DDBJ whole genome shotgun (WGS) entry which is preliminary data.</text>
</comment>
<dbReference type="AlphaFoldDB" id="A0A3R0TYE5"/>
<dbReference type="GO" id="GO:0006313">
    <property type="term" value="P:DNA transposition"/>
    <property type="evidence" value="ECO:0007669"/>
    <property type="project" value="InterPro"/>
</dbReference>
<dbReference type="Proteomes" id="UP000885317">
    <property type="component" value="Unassembled WGS sequence"/>
</dbReference>
<proteinExistence type="inferred from homology"/>
<dbReference type="InterPro" id="IPR009057">
    <property type="entry name" value="Homeodomain-like_sf"/>
</dbReference>
<dbReference type="SUPFAM" id="SSF46689">
    <property type="entry name" value="Homeodomain-like"/>
    <property type="match status" value="1"/>
</dbReference>
<name>A0A3R0TYE5_SALER</name>
<reference evidence="2" key="1">
    <citation type="submission" date="2018-10" db="EMBL/GenBank/DDBJ databases">
        <authorList>
            <consortium name="PulseNet: The National Subtyping Network for Foodborne Disease Surveillance"/>
            <person name="Tarr C.L."/>
            <person name="Trees E."/>
            <person name="Katz L.S."/>
            <person name="Carleton-Romer H.A."/>
            <person name="Stroika S."/>
            <person name="Kucerova Z."/>
            <person name="Roache K.F."/>
            <person name="Sabol A.L."/>
            <person name="Besser J."/>
            <person name="Gerner-Smidt P."/>
        </authorList>
    </citation>
    <scope>NUCLEOTIDE SEQUENCE [LARGE SCALE GENOMIC DNA]</scope>
    <source>
        <strain evidence="2">PNUSAS056479</strain>
    </source>
</reference>
<evidence type="ECO:0000256" key="1">
    <source>
        <dbReference type="ARBA" id="ARBA00009964"/>
    </source>
</evidence>
<sequence>MSNANEVRIRRKTFTHEFKQECVNLVLQHKYPVTLAAETMNIGLSTLQQCWLRQFTEKSGEILPSPPRLRLNNDEYRNFKSRYVS</sequence>
<comment type="similarity">
    <text evidence="1">Belongs to the transposase 8 family.</text>
</comment>
<dbReference type="Pfam" id="PF01527">
    <property type="entry name" value="HTH_Tnp_1"/>
    <property type="match status" value="1"/>
</dbReference>
<gene>
    <name evidence="2" type="ORF">EBH50_21940</name>
</gene>
<protein>
    <submittedName>
        <fullName evidence="2">Transposase</fullName>
    </submittedName>
</protein>
<dbReference type="EMBL" id="RUTY01000031">
    <property type="protein sequence ID" value="MLE32541.1"/>
    <property type="molecule type" value="Genomic_DNA"/>
</dbReference>
<evidence type="ECO:0000313" key="2">
    <source>
        <dbReference type="EMBL" id="MLE32541.1"/>
    </source>
</evidence>
<accession>A0A3R0TYE5</accession>
<organism evidence="2">
    <name type="scientific">Salmonella enterica</name>
    <name type="common">Salmonella choleraesuis</name>
    <dbReference type="NCBI Taxonomy" id="28901"/>
    <lineage>
        <taxon>Bacteria</taxon>
        <taxon>Pseudomonadati</taxon>
        <taxon>Pseudomonadota</taxon>
        <taxon>Gammaproteobacteria</taxon>
        <taxon>Enterobacterales</taxon>
        <taxon>Enterobacteriaceae</taxon>
        <taxon>Salmonella</taxon>
    </lineage>
</organism>
<dbReference type="GO" id="GO:0004803">
    <property type="term" value="F:transposase activity"/>
    <property type="evidence" value="ECO:0007669"/>
    <property type="project" value="InterPro"/>
</dbReference>
<dbReference type="GO" id="GO:0003677">
    <property type="term" value="F:DNA binding"/>
    <property type="evidence" value="ECO:0007669"/>
    <property type="project" value="InterPro"/>
</dbReference>
<dbReference type="InterPro" id="IPR002514">
    <property type="entry name" value="Transposase_8"/>
</dbReference>